<reference evidence="3 4" key="1">
    <citation type="journal article" date="2018" name="IMA Fungus">
        <title>IMA Genome-F 9: Draft genome sequence of Annulohypoxylon stygium, Aspergillus mulundensis, Berkeleyomyces basicola (syn. Thielaviopsis basicola), Ceratocystis smalleyi, two Cercospora beticola strains, Coleophoma cylindrospora, Fusarium fracticaudum, Phialophora cf. hyalina, and Morchella septimelata.</title>
        <authorList>
            <person name="Wingfield B.D."/>
            <person name="Bills G.F."/>
            <person name="Dong Y."/>
            <person name="Huang W."/>
            <person name="Nel W.J."/>
            <person name="Swalarsk-Parry B.S."/>
            <person name="Vaghefi N."/>
            <person name="Wilken P.M."/>
            <person name="An Z."/>
            <person name="de Beer Z.W."/>
            <person name="De Vos L."/>
            <person name="Chen L."/>
            <person name="Duong T.A."/>
            <person name="Gao Y."/>
            <person name="Hammerbacher A."/>
            <person name="Kikkert J.R."/>
            <person name="Li Y."/>
            <person name="Li H."/>
            <person name="Li K."/>
            <person name="Li Q."/>
            <person name="Liu X."/>
            <person name="Ma X."/>
            <person name="Naidoo K."/>
            <person name="Pethybridge S.J."/>
            <person name="Sun J."/>
            <person name="Steenkamp E.T."/>
            <person name="van der Nest M.A."/>
            <person name="van Wyk S."/>
            <person name="Wingfield M.J."/>
            <person name="Xiong C."/>
            <person name="Yue Q."/>
            <person name="Zhang X."/>
        </authorList>
    </citation>
    <scope>NUCLEOTIDE SEQUENCE [LARGE SCALE GENOMIC DNA]</scope>
    <source>
        <strain evidence="3 4">BP5796</strain>
    </source>
</reference>
<feature type="compositionally biased region" description="Basic residues" evidence="1">
    <location>
        <begin position="119"/>
        <end position="129"/>
    </location>
</feature>
<feature type="compositionally biased region" description="Polar residues" evidence="1">
    <location>
        <begin position="346"/>
        <end position="361"/>
    </location>
</feature>
<dbReference type="Proteomes" id="UP000256328">
    <property type="component" value="Unassembled WGS sequence"/>
</dbReference>
<comment type="caution">
    <text evidence="3">The sequence shown here is derived from an EMBL/GenBank/DDBJ whole genome shotgun (WGS) entry which is preliminary data.</text>
</comment>
<accession>A0A3D8QUU9</accession>
<name>A0A3D8QUU9_9HELO</name>
<evidence type="ECO:0000313" key="3">
    <source>
        <dbReference type="EMBL" id="RDW65557.1"/>
    </source>
</evidence>
<feature type="transmembrane region" description="Helical" evidence="2">
    <location>
        <begin position="49"/>
        <end position="70"/>
    </location>
</feature>
<feature type="compositionally biased region" description="Basic and acidic residues" evidence="1">
    <location>
        <begin position="320"/>
        <end position="339"/>
    </location>
</feature>
<keyword evidence="2" id="KW-0812">Transmembrane</keyword>
<evidence type="ECO:0000256" key="1">
    <source>
        <dbReference type="SAM" id="MobiDB-lite"/>
    </source>
</evidence>
<evidence type="ECO:0000256" key="2">
    <source>
        <dbReference type="SAM" id="Phobius"/>
    </source>
</evidence>
<gene>
    <name evidence="3" type="ORF">BP5796_10249</name>
</gene>
<organism evidence="3 4">
    <name type="scientific">Coleophoma crateriformis</name>
    <dbReference type="NCBI Taxonomy" id="565419"/>
    <lineage>
        <taxon>Eukaryota</taxon>
        <taxon>Fungi</taxon>
        <taxon>Dikarya</taxon>
        <taxon>Ascomycota</taxon>
        <taxon>Pezizomycotina</taxon>
        <taxon>Leotiomycetes</taxon>
        <taxon>Helotiales</taxon>
        <taxon>Dermateaceae</taxon>
        <taxon>Coleophoma</taxon>
    </lineage>
</organism>
<feature type="region of interest" description="Disordered" evidence="1">
    <location>
        <begin position="97"/>
        <end position="180"/>
    </location>
</feature>
<feature type="compositionally biased region" description="Polar residues" evidence="1">
    <location>
        <begin position="257"/>
        <end position="278"/>
    </location>
</feature>
<proteinExistence type="predicted"/>
<keyword evidence="2" id="KW-1133">Transmembrane helix</keyword>
<feature type="region of interest" description="Disordered" evidence="1">
    <location>
        <begin position="195"/>
        <end position="400"/>
    </location>
</feature>
<feature type="compositionally biased region" description="Polar residues" evidence="1">
    <location>
        <begin position="205"/>
        <end position="226"/>
    </location>
</feature>
<keyword evidence="4" id="KW-1185">Reference proteome</keyword>
<evidence type="ECO:0000313" key="4">
    <source>
        <dbReference type="Proteomes" id="UP000256328"/>
    </source>
</evidence>
<keyword evidence="2" id="KW-0472">Membrane</keyword>
<sequence length="400" mass="44165">MAPVPESSITSIIKRSAHTLFTRSGAILPRSTVDPSAGVTDPSSIPNKAVFILFGILGVGFVCTGIWFFFWAKNGGFYFHDNDWDDYKSTVLRRKGPNGTTLSGATESTDLGGGSVVHGQKKWRRKNKKSEKSRYKDDFGEDEGSSMTGSSAMSEVKWAQNEKNERRSKRGLRGGHMDDEESVIDAVRAYRHEKPARVGGINKQPDGSSWDGSNTDAQTDLLSNRETTPTSTPTKPKKRERKDSFTTAKGGIRKVMPSTTANTSTSFWSRSNPSQEPTPSEDDRIKSEARKLQEKGRAAQRRDFSFQKGDDSSTVADEAEERRTRREERRARRRAEREALVPGSYAESSVGGSEISETGTKTYHHVIPGLSSTAGSDYAGDRRKQRKGGYRRGGTGSDEE</sequence>
<dbReference type="AlphaFoldDB" id="A0A3D8QUU9"/>
<protein>
    <recommendedName>
        <fullName evidence="5">Endosomal spry domain-containing protein</fullName>
    </recommendedName>
</protein>
<feature type="compositionally biased region" description="Polar residues" evidence="1">
    <location>
        <begin position="98"/>
        <end position="109"/>
    </location>
</feature>
<dbReference type="OrthoDB" id="5393404at2759"/>
<evidence type="ECO:0008006" key="5">
    <source>
        <dbReference type="Google" id="ProtNLM"/>
    </source>
</evidence>
<feature type="compositionally biased region" description="Basic and acidic residues" evidence="1">
    <location>
        <begin position="281"/>
        <end position="311"/>
    </location>
</feature>
<feature type="compositionally biased region" description="Gly residues" evidence="1">
    <location>
        <begin position="391"/>
        <end position="400"/>
    </location>
</feature>
<dbReference type="EMBL" id="PDLN01000015">
    <property type="protein sequence ID" value="RDW65557.1"/>
    <property type="molecule type" value="Genomic_DNA"/>
</dbReference>